<accession>A0ABN7V8P7</accession>
<evidence type="ECO:0000313" key="2">
    <source>
        <dbReference type="Proteomes" id="UP000789901"/>
    </source>
</evidence>
<keyword evidence="2" id="KW-1185">Reference proteome</keyword>
<comment type="caution">
    <text evidence="1">The sequence shown here is derived from an EMBL/GenBank/DDBJ whole genome shotgun (WGS) entry which is preliminary data.</text>
</comment>
<name>A0ABN7V8P7_GIGMA</name>
<protein>
    <submittedName>
        <fullName evidence="1">34440_t:CDS:1</fullName>
    </submittedName>
</protein>
<proteinExistence type="predicted"/>
<gene>
    <name evidence="1" type="ORF">GMARGA_LOCUS15432</name>
</gene>
<dbReference type="EMBL" id="CAJVQB010010629">
    <property type="protein sequence ID" value="CAG8741538.1"/>
    <property type="molecule type" value="Genomic_DNA"/>
</dbReference>
<reference evidence="1 2" key="1">
    <citation type="submission" date="2021-06" db="EMBL/GenBank/DDBJ databases">
        <authorList>
            <person name="Kallberg Y."/>
            <person name="Tangrot J."/>
            <person name="Rosling A."/>
        </authorList>
    </citation>
    <scope>NUCLEOTIDE SEQUENCE [LARGE SCALE GENOMIC DNA]</scope>
    <source>
        <strain evidence="1 2">120-4 pot B 10/14</strain>
    </source>
</reference>
<organism evidence="1 2">
    <name type="scientific">Gigaspora margarita</name>
    <dbReference type="NCBI Taxonomy" id="4874"/>
    <lineage>
        <taxon>Eukaryota</taxon>
        <taxon>Fungi</taxon>
        <taxon>Fungi incertae sedis</taxon>
        <taxon>Mucoromycota</taxon>
        <taxon>Glomeromycotina</taxon>
        <taxon>Glomeromycetes</taxon>
        <taxon>Diversisporales</taxon>
        <taxon>Gigasporaceae</taxon>
        <taxon>Gigaspora</taxon>
    </lineage>
</organism>
<dbReference type="Proteomes" id="UP000789901">
    <property type="component" value="Unassembled WGS sequence"/>
</dbReference>
<sequence length="122" mass="14420">MKSTEHLIYRNGIKKYLLGELSKQYAKAFEYIWTIDHPDNQVYRARPLCKFNIPYKKKDAKDIYQYLRVKNNPNIIQDTKFAKILLDGCAITNSTPSSKNIEELLDTKNDWDTPRNSNYKLE</sequence>
<evidence type="ECO:0000313" key="1">
    <source>
        <dbReference type="EMBL" id="CAG8741538.1"/>
    </source>
</evidence>